<keyword evidence="3" id="KW-1185">Reference proteome</keyword>
<evidence type="ECO:0000313" key="2">
    <source>
        <dbReference type="EMBL" id="AQT67245.1"/>
    </source>
</evidence>
<dbReference type="KEGG" id="alus:STSP2_00388"/>
<dbReference type="Gene3D" id="1.10.260.40">
    <property type="entry name" value="lambda repressor-like DNA-binding domains"/>
    <property type="match status" value="1"/>
</dbReference>
<dbReference type="OrthoDB" id="770730at2"/>
<dbReference type="Proteomes" id="UP000189674">
    <property type="component" value="Chromosome"/>
</dbReference>
<dbReference type="GO" id="GO:0003677">
    <property type="term" value="F:DNA binding"/>
    <property type="evidence" value="ECO:0007669"/>
    <property type="project" value="InterPro"/>
</dbReference>
<accession>A0A1U9NHF9</accession>
<dbReference type="EMBL" id="CP019791">
    <property type="protein sequence ID" value="AQT67245.1"/>
    <property type="molecule type" value="Genomic_DNA"/>
</dbReference>
<dbReference type="InterPro" id="IPR001387">
    <property type="entry name" value="Cro/C1-type_HTH"/>
</dbReference>
<dbReference type="SUPFAM" id="SSF47413">
    <property type="entry name" value="lambda repressor-like DNA-binding domains"/>
    <property type="match status" value="1"/>
</dbReference>
<evidence type="ECO:0000313" key="3">
    <source>
        <dbReference type="Proteomes" id="UP000189674"/>
    </source>
</evidence>
<dbReference type="RefSeq" id="WP_146659337.1">
    <property type="nucleotide sequence ID" value="NZ_CP019791.1"/>
</dbReference>
<dbReference type="InterPro" id="IPR010982">
    <property type="entry name" value="Lambda_DNA-bd_dom_sf"/>
</dbReference>
<gene>
    <name evidence="2" type="ORF">STSP2_00388</name>
</gene>
<evidence type="ECO:0000259" key="1">
    <source>
        <dbReference type="Pfam" id="PF13443"/>
    </source>
</evidence>
<protein>
    <recommendedName>
        <fullName evidence="1">HTH cro/C1-type domain-containing protein</fullName>
    </recommendedName>
</protein>
<reference evidence="3" key="1">
    <citation type="submission" date="2017-02" db="EMBL/GenBank/DDBJ databases">
        <title>Comparative genomics and description of representatives of a novel lineage of planctomycetes thriving in anoxic sediments.</title>
        <authorList>
            <person name="Spring S."/>
            <person name="Bunk B."/>
            <person name="Sproer C."/>
        </authorList>
    </citation>
    <scope>NUCLEOTIDE SEQUENCE [LARGE SCALE GENOMIC DNA]</scope>
    <source>
        <strain evidence="3">ST-NAGAB-D1</strain>
    </source>
</reference>
<feature type="domain" description="HTH cro/C1-type" evidence="1">
    <location>
        <begin position="32"/>
        <end position="83"/>
    </location>
</feature>
<dbReference type="AlphaFoldDB" id="A0A1U9NHF9"/>
<dbReference type="STRING" id="1936003.STSP2_00388"/>
<sequence>MTRPFFDEFFADGDNRKIAEQEQLLMDVAGMLSELMGKKGVKNKELAETLNKKAPQVTQWLSGTCNMTLRTLSDILYALDTKLQVKPQPLIDEIVVDYKRSAAGNRAIDRYLCRKGDNFVVRFEGKDRTAGCWREQPMNVRKQTRLKAI</sequence>
<organism evidence="2 3">
    <name type="scientific">Anaerohalosphaera lusitana</name>
    <dbReference type="NCBI Taxonomy" id="1936003"/>
    <lineage>
        <taxon>Bacteria</taxon>
        <taxon>Pseudomonadati</taxon>
        <taxon>Planctomycetota</taxon>
        <taxon>Phycisphaerae</taxon>
        <taxon>Sedimentisphaerales</taxon>
        <taxon>Anaerohalosphaeraceae</taxon>
        <taxon>Anaerohalosphaera</taxon>
    </lineage>
</organism>
<proteinExistence type="predicted"/>
<dbReference type="Pfam" id="PF13443">
    <property type="entry name" value="HTH_26"/>
    <property type="match status" value="1"/>
</dbReference>
<name>A0A1U9NHF9_9BACT</name>
<dbReference type="CDD" id="cd00093">
    <property type="entry name" value="HTH_XRE"/>
    <property type="match status" value="1"/>
</dbReference>